<dbReference type="Proteomes" id="UP001560573">
    <property type="component" value="Unassembled WGS sequence"/>
</dbReference>
<evidence type="ECO:0000256" key="1">
    <source>
        <dbReference type="SAM" id="SignalP"/>
    </source>
</evidence>
<dbReference type="RefSeq" id="WP_369331135.1">
    <property type="nucleotide sequence ID" value="NZ_JAULBC010000007.1"/>
</dbReference>
<evidence type="ECO:0000313" key="3">
    <source>
        <dbReference type="EMBL" id="MEX6689727.1"/>
    </source>
</evidence>
<feature type="domain" description="Putative beta-lactamase-inhibitor-like PepSY-like" evidence="2">
    <location>
        <begin position="68"/>
        <end position="136"/>
    </location>
</feature>
<dbReference type="Pfam" id="PF11396">
    <property type="entry name" value="PepSY_like"/>
    <property type="match status" value="1"/>
</dbReference>
<feature type="chain" id="PRO_5047105040" evidence="1">
    <location>
        <begin position="19"/>
        <end position="140"/>
    </location>
</feature>
<evidence type="ECO:0000313" key="4">
    <source>
        <dbReference type="Proteomes" id="UP001560573"/>
    </source>
</evidence>
<dbReference type="InterPro" id="IPR021533">
    <property type="entry name" value="PepSY-like"/>
</dbReference>
<evidence type="ECO:0000259" key="2">
    <source>
        <dbReference type="Pfam" id="PF11396"/>
    </source>
</evidence>
<dbReference type="Gene3D" id="3.10.450.360">
    <property type="match status" value="1"/>
</dbReference>
<organism evidence="3 4">
    <name type="scientific">Danxiaibacter flavus</name>
    <dbReference type="NCBI Taxonomy" id="3049108"/>
    <lineage>
        <taxon>Bacteria</taxon>
        <taxon>Pseudomonadati</taxon>
        <taxon>Bacteroidota</taxon>
        <taxon>Chitinophagia</taxon>
        <taxon>Chitinophagales</taxon>
        <taxon>Chitinophagaceae</taxon>
        <taxon>Danxiaibacter</taxon>
    </lineage>
</organism>
<keyword evidence="1" id="KW-0732">Signal</keyword>
<comment type="caution">
    <text evidence="3">The sequence shown here is derived from an EMBL/GenBank/DDBJ whole genome shotgun (WGS) entry which is preliminary data.</text>
</comment>
<feature type="signal peptide" evidence="1">
    <location>
        <begin position="1"/>
        <end position="18"/>
    </location>
</feature>
<keyword evidence="4" id="KW-1185">Reference proteome</keyword>
<proteinExistence type="predicted"/>
<dbReference type="SUPFAM" id="SSF160574">
    <property type="entry name" value="BT0923-like"/>
    <property type="match status" value="1"/>
</dbReference>
<accession>A0ABV3ZIK7</accession>
<protein>
    <submittedName>
        <fullName evidence="3">PepSY-like domain-containing protein</fullName>
    </submittedName>
</protein>
<gene>
    <name evidence="3" type="ORF">QTN47_19635</name>
</gene>
<sequence>MKRTFFVIAAMVTTSVFAQDKQTNVPVEVKNAFKKNFTGVSNIKWEKEGGEYEVSFSKSGKQMSAVYSAGGNLKETEEVIAINELPVGIDAYVAQHYKGSKIKEAAKIKKANGEINYEAEVNKVDVLFDSKGKFLKEVKE</sequence>
<reference evidence="3 4" key="1">
    <citation type="submission" date="2023-07" db="EMBL/GenBank/DDBJ databases">
        <authorList>
            <person name="Lian W.-H."/>
        </authorList>
    </citation>
    <scope>NUCLEOTIDE SEQUENCE [LARGE SCALE GENOMIC DNA]</scope>
    <source>
        <strain evidence="3 4">SYSU DXS3180</strain>
    </source>
</reference>
<dbReference type="EMBL" id="JAULBC010000007">
    <property type="protein sequence ID" value="MEX6689727.1"/>
    <property type="molecule type" value="Genomic_DNA"/>
</dbReference>
<name>A0ABV3ZIK7_9BACT</name>